<sequence length="516" mass="58838">MAITCKAILKNCGKIFWNFPRACLTGFLFNFANYFYWLVVPLIMNDKGGSTFDLSLLQTVGFIIYAVLTPICGKIGDKFNPYIVIRIAFVFFIIAVAVILIWPNSIAALYVSVCIWPFCTGFFWPVTTGTVGLEAPLGYENRNTSLYQVCWSVGKAFGFLFGGMLKSALGINSLYICIGLVLINMIVYPFSHPKRVREKLKKLKEDKKKNKKEKEDIAVDVDVIKKTEEQPNKNVEIEMTKEEPADIQIPKDLVETPKQSIELSRNEKPIKIKWTTEEFNNKTFIYLGYIMQCGIYGTSAVLSNMYVKLAQDQDVRTPTKGIDMYIGIIFFFYFLAQTLVMVLMSLTMIWTYKRIFFLIFQLFYIIMLIVFAVSRNAYVNWFLAFVGGLAGGFAYQTSTYYSMRASESSKSMFMGISECVSGIGNSLLPLVSGLLCTYLNNNYVQIYISIVCILLCLILEEIVYHIGMFINGRRQAKRADPTNQDFHYEHPEQSQGPEVHQSQEPDDHDNGQDDKE</sequence>
<dbReference type="InterPro" id="IPR011701">
    <property type="entry name" value="MFS"/>
</dbReference>
<dbReference type="Proteomes" id="UP001628156">
    <property type="component" value="Unassembled WGS sequence"/>
</dbReference>
<evidence type="ECO:0000256" key="2">
    <source>
        <dbReference type="SAM" id="Phobius"/>
    </source>
</evidence>
<feature type="transmembrane region" description="Helical" evidence="2">
    <location>
        <begin position="322"/>
        <end position="343"/>
    </location>
</feature>
<feature type="transmembrane region" description="Helical" evidence="2">
    <location>
        <begin position="171"/>
        <end position="191"/>
    </location>
</feature>
<feature type="transmembrane region" description="Helical" evidence="2">
    <location>
        <begin position="355"/>
        <end position="373"/>
    </location>
</feature>
<dbReference type="PANTHER" id="PTHR43129">
    <property type="entry name" value="FOSMIDOMYCIN RESISTANCE PROTEIN"/>
    <property type="match status" value="1"/>
</dbReference>
<evidence type="ECO:0000313" key="3">
    <source>
        <dbReference type="EMBL" id="GAB1228166.1"/>
    </source>
</evidence>
<dbReference type="EMBL" id="BAAFRS010000378">
    <property type="protein sequence ID" value="GAB1228166.1"/>
    <property type="molecule type" value="Genomic_DNA"/>
</dbReference>
<dbReference type="Gene3D" id="1.20.1250.20">
    <property type="entry name" value="MFS general substrate transporter like domains"/>
    <property type="match status" value="1"/>
</dbReference>
<feature type="transmembrane region" description="Helical" evidence="2">
    <location>
        <begin position="446"/>
        <end position="470"/>
    </location>
</feature>
<evidence type="ECO:0008006" key="5">
    <source>
        <dbReference type="Google" id="ProtNLM"/>
    </source>
</evidence>
<comment type="caution">
    <text evidence="3">The sequence shown here is derived from an EMBL/GenBank/DDBJ whole genome shotgun (WGS) entry which is preliminary data.</text>
</comment>
<feature type="region of interest" description="Disordered" evidence="1">
    <location>
        <begin position="480"/>
        <end position="516"/>
    </location>
</feature>
<organism evidence="3 4">
    <name type="scientific">Entamoeba nuttalli</name>
    <dbReference type="NCBI Taxonomy" id="412467"/>
    <lineage>
        <taxon>Eukaryota</taxon>
        <taxon>Amoebozoa</taxon>
        <taxon>Evosea</taxon>
        <taxon>Archamoebae</taxon>
        <taxon>Mastigamoebida</taxon>
        <taxon>Entamoebidae</taxon>
        <taxon>Entamoeba</taxon>
    </lineage>
</organism>
<evidence type="ECO:0000256" key="1">
    <source>
        <dbReference type="SAM" id="MobiDB-lite"/>
    </source>
</evidence>
<proteinExistence type="predicted"/>
<evidence type="ECO:0000313" key="4">
    <source>
        <dbReference type="Proteomes" id="UP001628156"/>
    </source>
</evidence>
<accession>A0ABQ0DZC0</accession>
<dbReference type="SUPFAM" id="SSF103473">
    <property type="entry name" value="MFS general substrate transporter"/>
    <property type="match status" value="1"/>
</dbReference>
<feature type="transmembrane region" description="Helical" evidence="2">
    <location>
        <begin position="379"/>
        <end position="398"/>
    </location>
</feature>
<feature type="transmembrane region" description="Helical" evidence="2">
    <location>
        <begin position="21"/>
        <end position="44"/>
    </location>
</feature>
<feature type="transmembrane region" description="Helical" evidence="2">
    <location>
        <begin position="108"/>
        <end position="133"/>
    </location>
</feature>
<keyword evidence="2" id="KW-0472">Membrane</keyword>
<keyword evidence="4" id="KW-1185">Reference proteome</keyword>
<reference evidence="3 4" key="1">
    <citation type="journal article" date="2019" name="PLoS Negl. Trop. Dis.">
        <title>Whole genome sequencing of Entamoeba nuttalli reveals mammalian host-related molecular signatures and a novel octapeptide-repeat surface protein.</title>
        <authorList>
            <person name="Tanaka M."/>
            <person name="Makiuchi T."/>
            <person name="Komiyama T."/>
            <person name="Shiina T."/>
            <person name="Osaki K."/>
            <person name="Tachibana H."/>
        </authorList>
    </citation>
    <scope>NUCLEOTIDE SEQUENCE [LARGE SCALE GENOMIC DNA]</scope>
    <source>
        <strain evidence="3 4">P19-061405</strain>
    </source>
</reference>
<feature type="compositionally biased region" description="Basic and acidic residues" evidence="1">
    <location>
        <begin position="501"/>
        <end position="516"/>
    </location>
</feature>
<feature type="transmembrane region" description="Helical" evidence="2">
    <location>
        <begin position="283"/>
        <end position="302"/>
    </location>
</feature>
<dbReference type="Pfam" id="PF07690">
    <property type="entry name" value="MFS_1"/>
    <property type="match status" value="1"/>
</dbReference>
<feature type="transmembrane region" description="Helical" evidence="2">
    <location>
        <begin position="83"/>
        <end position="102"/>
    </location>
</feature>
<protein>
    <recommendedName>
        <fullName evidence="5">Major facilitator superfamily transporter</fullName>
    </recommendedName>
</protein>
<dbReference type="PANTHER" id="PTHR43129:SF1">
    <property type="entry name" value="FOSMIDOMYCIN RESISTANCE PROTEIN"/>
    <property type="match status" value="1"/>
</dbReference>
<feature type="transmembrane region" description="Helical" evidence="2">
    <location>
        <begin position="145"/>
        <end position="165"/>
    </location>
</feature>
<gene>
    <name evidence="3" type="ORF">ENUP19_0378G0047</name>
</gene>
<keyword evidence="2" id="KW-0812">Transmembrane</keyword>
<keyword evidence="2" id="KW-1133">Transmembrane helix</keyword>
<name>A0ABQ0DZC0_9EUKA</name>
<feature type="transmembrane region" description="Helical" evidence="2">
    <location>
        <begin position="56"/>
        <end position="76"/>
    </location>
</feature>
<feature type="transmembrane region" description="Helical" evidence="2">
    <location>
        <begin position="419"/>
        <end position="440"/>
    </location>
</feature>
<dbReference type="InterPro" id="IPR036259">
    <property type="entry name" value="MFS_trans_sf"/>
</dbReference>